<organism evidence="1 2">
    <name type="scientific">Oedothorax gibbosus</name>
    <dbReference type="NCBI Taxonomy" id="931172"/>
    <lineage>
        <taxon>Eukaryota</taxon>
        <taxon>Metazoa</taxon>
        <taxon>Ecdysozoa</taxon>
        <taxon>Arthropoda</taxon>
        <taxon>Chelicerata</taxon>
        <taxon>Arachnida</taxon>
        <taxon>Araneae</taxon>
        <taxon>Araneomorphae</taxon>
        <taxon>Entelegynae</taxon>
        <taxon>Araneoidea</taxon>
        <taxon>Linyphiidae</taxon>
        <taxon>Erigoninae</taxon>
        <taxon>Oedothorax</taxon>
    </lineage>
</organism>
<protein>
    <recommendedName>
        <fullName evidence="3">Secreted protein</fullName>
    </recommendedName>
</protein>
<dbReference type="EMBL" id="JAFNEN010000248">
    <property type="protein sequence ID" value="KAG8188121.1"/>
    <property type="molecule type" value="Genomic_DNA"/>
</dbReference>
<name>A0AAV6UUX8_9ARAC</name>
<reference evidence="1 2" key="1">
    <citation type="journal article" date="2022" name="Nat. Ecol. Evol.">
        <title>A masculinizing supergene underlies an exaggerated male reproductive morph in a spider.</title>
        <authorList>
            <person name="Hendrickx F."/>
            <person name="De Corte Z."/>
            <person name="Sonet G."/>
            <person name="Van Belleghem S.M."/>
            <person name="Kostlbacher S."/>
            <person name="Vangestel C."/>
        </authorList>
    </citation>
    <scope>NUCLEOTIDE SEQUENCE [LARGE SCALE GENOMIC DNA]</scope>
    <source>
        <strain evidence="1">W744_W776</strain>
    </source>
</reference>
<keyword evidence="2" id="KW-1185">Reference proteome</keyword>
<dbReference type="AlphaFoldDB" id="A0AAV6UUX8"/>
<proteinExistence type="predicted"/>
<comment type="caution">
    <text evidence="1">The sequence shown here is derived from an EMBL/GenBank/DDBJ whole genome shotgun (WGS) entry which is preliminary data.</text>
</comment>
<evidence type="ECO:0008006" key="3">
    <source>
        <dbReference type="Google" id="ProtNLM"/>
    </source>
</evidence>
<gene>
    <name evidence="1" type="ORF">JTE90_029049</name>
</gene>
<evidence type="ECO:0000313" key="2">
    <source>
        <dbReference type="Proteomes" id="UP000827092"/>
    </source>
</evidence>
<dbReference type="Proteomes" id="UP000827092">
    <property type="component" value="Unassembled WGS sequence"/>
</dbReference>
<accession>A0AAV6UUX8</accession>
<sequence length="107" mass="12236">MVDSFGSIYVFLTFFLGQQDPLEYNMLYVVSRVCAFSTRLLSFLAMTASASVVAESFQEVGCSSRNSLQFFYEPSFALKKFLRSEEREVSLTAWKIVPIRSFIVRTT</sequence>
<evidence type="ECO:0000313" key="1">
    <source>
        <dbReference type="EMBL" id="KAG8188121.1"/>
    </source>
</evidence>